<dbReference type="InterPro" id="IPR036412">
    <property type="entry name" value="HAD-like_sf"/>
</dbReference>
<organism evidence="1 2">
    <name type="scientific">Rohdeia mirabilis</name>
    <dbReference type="NCBI Taxonomy" id="2528008"/>
    <lineage>
        <taxon>Bacteria</taxon>
        <taxon>Pseudomonadati</taxon>
        <taxon>Planctomycetota</taxon>
        <taxon>Planctomycetia</taxon>
        <taxon>Planctomycetia incertae sedis</taxon>
        <taxon>Rohdeia</taxon>
    </lineage>
</organism>
<dbReference type="PROSITE" id="PS01228">
    <property type="entry name" value="COF_1"/>
    <property type="match status" value="1"/>
</dbReference>
<dbReference type="InterPro" id="IPR006379">
    <property type="entry name" value="HAD-SF_hydro_IIB"/>
</dbReference>
<dbReference type="Proteomes" id="UP000319342">
    <property type="component" value="Chromosome"/>
</dbReference>
<dbReference type="InterPro" id="IPR023214">
    <property type="entry name" value="HAD_sf"/>
</dbReference>
<sequence length="290" mass="30918">MHSPSDSTVTGANARAHDAIVLDLDGTLVADDGHVRPNVRAALRRAMEAGVVVMVATGRSEAATRDVARELGVAVPCIVYNGAGMWCPTTDAMLEERLLSNRAVERTYRAARELDLAPVAMTHGLKVAEEPDDERLRAALANMTELEFAPLERFPTECLIRITLMSTGYTDSAELERDINARIGLPVYTTHFPLNALAPHRDSIVQVVDVQPPCRGKGEALRYLSEVHGIDPARVVAVGDAGNDVPMFTRAGLGVAMGGAMPVALAAADRVIGDCNTDAIADLIAELFGV</sequence>
<dbReference type="GO" id="GO:0000287">
    <property type="term" value="F:magnesium ion binding"/>
    <property type="evidence" value="ECO:0007669"/>
    <property type="project" value="TreeGrafter"/>
</dbReference>
<dbReference type="OrthoDB" id="9781413at2"/>
<protein>
    <submittedName>
        <fullName evidence="1">Pyridoxal phosphate phosphatase YbhA</fullName>
        <ecNumber evidence="1">3.1.3.74</ecNumber>
    </submittedName>
</protein>
<dbReference type="Gene3D" id="3.40.50.1000">
    <property type="entry name" value="HAD superfamily/HAD-like"/>
    <property type="match status" value="1"/>
</dbReference>
<gene>
    <name evidence="1" type="primary">ybhA</name>
    <name evidence="1" type="ORF">Pla163_18150</name>
</gene>
<dbReference type="SUPFAM" id="SSF56784">
    <property type="entry name" value="HAD-like"/>
    <property type="match status" value="1"/>
</dbReference>
<dbReference type="RefSeq" id="WP_145186727.1">
    <property type="nucleotide sequence ID" value="NZ_CP036290.1"/>
</dbReference>
<dbReference type="Pfam" id="PF08282">
    <property type="entry name" value="Hydrolase_3"/>
    <property type="match status" value="1"/>
</dbReference>
<evidence type="ECO:0000313" key="2">
    <source>
        <dbReference type="Proteomes" id="UP000319342"/>
    </source>
</evidence>
<dbReference type="Gene3D" id="3.30.1240.10">
    <property type="match status" value="1"/>
</dbReference>
<dbReference type="PANTHER" id="PTHR10000:SF8">
    <property type="entry name" value="HAD SUPERFAMILY HYDROLASE-LIKE, TYPE 3"/>
    <property type="match status" value="1"/>
</dbReference>
<accession>A0A518CZR4</accession>
<dbReference type="GO" id="GO:0005829">
    <property type="term" value="C:cytosol"/>
    <property type="evidence" value="ECO:0007669"/>
    <property type="project" value="TreeGrafter"/>
</dbReference>
<dbReference type="GO" id="GO:0033883">
    <property type="term" value="F:pyridoxal phosphatase activity"/>
    <property type="evidence" value="ECO:0007669"/>
    <property type="project" value="UniProtKB-EC"/>
</dbReference>
<proteinExistence type="predicted"/>
<dbReference type="PANTHER" id="PTHR10000">
    <property type="entry name" value="PHOSPHOSERINE PHOSPHATASE"/>
    <property type="match status" value="1"/>
</dbReference>
<reference evidence="1 2" key="1">
    <citation type="submission" date="2019-02" db="EMBL/GenBank/DDBJ databases">
        <title>Deep-cultivation of Planctomycetes and their phenomic and genomic characterization uncovers novel biology.</title>
        <authorList>
            <person name="Wiegand S."/>
            <person name="Jogler M."/>
            <person name="Boedeker C."/>
            <person name="Pinto D."/>
            <person name="Vollmers J."/>
            <person name="Rivas-Marin E."/>
            <person name="Kohn T."/>
            <person name="Peeters S.H."/>
            <person name="Heuer A."/>
            <person name="Rast P."/>
            <person name="Oberbeckmann S."/>
            <person name="Bunk B."/>
            <person name="Jeske O."/>
            <person name="Meyerdierks A."/>
            <person name="Storesund J.E."/>
            <person name="Kallscheuer N."/>
            <person name="Luecker S."/>
            <person name="Lage O.M."/>
            <person name="Pohl T."/>
            <person name="Merkel B.J."/>
            <person name="Hornburger P."/>
            <person name="Mueller R.-W."/>
            <person name="Bruemmer F."/>
            <person name="Labrenz M."/>
            <person name="Spormann A.M."/>
            <person name="Op den Camp H."/>
            <person name="Overmann J."/>
            <person name="Amann R."/>
            <person name="Jetten M.S.M."/>
            <person name="Mascher T."/>
            <person name="Medema M.H."/>
            <person name="Devos D.P."/>
            <person name="Kaster A.-K."/>
            <person name="Ovreas L."/>
            <person name="Rohde M."/>
            <person name="Galperin M.Y."/>
            <person name="Jogler C."/>
        </authorList>
    </citation>
    <scope>NUCLEOTIDE SEQUENCE [LARGE SCALE GENOMIC DNA]</scope>
    <source>
        <strain evidence="1 2">Pla163</strain>
    </source>
</reference>
<evidence type="ECO:0000313" key="1">
    <source>
        <dbReference type="EMBL" id="QDU84703.1"/>
    </source>
</evidence>
<dbReference type="AlphaFoldDB" id="A0A518CZR4"/>
<dbReference type="PROSITE" id="PS01229">
    <property type="entry name" value="COF_2"/>
    <property type="match status" value="1"/>
</dbReference>
<keyword evidence="2" id="KW-1185">Reference proteome</keyword>
<dbReference type="EC" id="3.1.3.74" evidence="1"/>
<name>A0A518CZR4_9BACT</name>
<dbReference type="NCBIfam" id="TIGR01484">
    <property type="entry name" value="HAD-SF-IIB"/>
    <property type="match status" value="1"/>
</dbReference>
<dbReference type="EMBL" id="CP036290">
    <property type="protein sequence ID" value="QDU84703.1"/>
    <property type="molecule type" value="Genomic_DNA"/>
</dbReference>
<keyword evidence="1" id="KW-0378">Hydrolase</keyword>